<dbReference type="InterPro" id="IPR035669">
    <property type="entry name" value="SGNH_plant_lipase-like"/>
</dbReference>
<gene>
    <name evidence="2" type="ORF">MIMGU_mgv1a019947mg</name>
</gene>
<dbReference type="Proteomes" id="UP000030748">
    <property type="component" value="Unassembled WGS sequence"/>
</dbReference>
<comment type="similarity">
    <text evidence="1">Belongs to the 'GDSL' lipolytic enzyme family.</text>
</comment>
<proteinExistence type="inferred from homology"/>
<dbReference type="eggNOG" id="ENOG502QQ8I">
    <property type="taxonomic scope" value="Eukaryota"/>
</dbReference>
<name>A0A022RRK1_ERYGU</name>
<organism evidence="2 3">
    <name type="scientific">Erythranthe guttata</name>
    <name type="common">Yellow monkey flower</name>
    <name type="synonym">Mimulus guttatus</name>
    <dbReference type="NCBI Taxonomy" id="4155"/>
    <lineage>
        <taxon>Eukaryota</taxon>
        <taxon>Viridiplantae</taxon>
        <taxon>Streptophyta</taxon>
        <taxon>Embryophyta</taxon>
        <taxon>Tracheophyta</taxon>
        <taxon>Spermatophyta</taxon>
        <taxon>Magnoliopsida</taxon>
        <taxon>eudicotyledons</taxon>
        <taxon>Gunneridae</taxon>
        <taxon>Pentapetalae</taxon>
        <taxon>asterids</taxon>
        <taxon>lamiids</taxon>
        <taxon>Lamiales</taxon>
        <taxon>Phrymaceae</taxon>
        <taxon>Erythranthe</taxon>
    </lineage>
</organism>
<evidence type="ECO:0000313" key="2">
    <source>
        <dbReference type="EMBL" id="EYU43142.1"/>
    </source>
</evidence>
<keyword evidence="3" id="KW-1185">Reference proteome</keyword>
<dbReference type="GO" id="GO:0016788">
    <property type="term" value="F:hydrolase activity, acting on ester bonds"/>
    <property type="evidence" value="ECO:0007669"/>
    <property type="project" value="InterPro"/>
</dbReference>
<protein>
    <recommendedName>
        <fullName evidence="4">GDSL esterase/lipase</fullName>
    </recommendedName>
</protein>
<dbReference type="InterPro" id="IPR036514">
    <property type="entry name" value="SGNH_hydro_sf"/>
</dbReference>
<dbReference type="EMBL" id="KI630264">
    <property type="protein sequence ID" value="EYU43142.1"/>
    <property type="molecule type" value="Genomic_DNA"/>
</dbReference>
<dbReference type="Pfam" id="PF00657">
    <property type="entry name" value="Lipase_GDSL"/>
    <property type="match status" value="1"/>
</dbReference>
<dbReference type="CDD" id="cd01837">
    <property type="entry name" value="SGNH_plant_lipase_like"/>
    <property type="match status" value="1"/>
</dbReference>
<dbReference type="PANTHER" id="PTHR45642">
    <property type="entry name" value="GDSL ESTERASE/LIPASE EXL3"/>
    <property type="match status" value="1"/>
</dbReference>
<evidence type="ECO:0000313" key="3">
    <source>
        <dbReference type="Proteomes" id="UP000030748"/>
    </source>
</evidence>
<dbReference type="InterPro" id="IPR001087">
    <property type="entry name" value="GDSL"/>
</dbReference>
<dbReference type="SUPFAM" id="SSF52266">
    <property type="entry name" value="SGNH hydrolase"/>
    <property type="match status" value="1"/>
</dbReference>
<evidence type="ECO:0000256" key="1">
    <source>
        <dbReference type="ARBA" id="ARBA00008668"/>
    </source>
</evidence>
<sequence>SNFQPYGRDFAGGKPTGRFSNGRIATDFISEALGLRRSVPAYLDTAYNITDFGIGVTFASAGIKWGGVIPLWRELEYYKDYQRRLKAYLGDAKAYNTIAKALYMISIGTNDFLENYYTFNSQRRSQYTVDAYQQFLIGIAKKFVINLHGLGARKISLRGLPPMGCMPLERTRNIFNGNGCIENYNIVAMSFNGKLYDLVTKLNKKLPRLQLVFSNPYYILLQIITNPSAYGYDVSQMACCATGMFEMGYACDERNPFTCSDANKYVFWDAFHPTEKTNRLVADHLVKTALHKFL</sequence>
<accession>A0A022RRK1</accession>
<dbReference type="InterPro" id="IPR050592">
    <property type="entry name" value="GDSL_lipolytic_enzyme"/>
</dbReference>
<feature type="non-terminal residue" evidence="2">
    <location>
        <position position="1"/>
    </location>
</feature>
<evidence type="ECO:0008006" key="4">
    <source>
        <dbReference type="Google" id="ProtNLM"/>
    </source>
</evidence>
<dbReference type="AlphaFoldDB" id="A0A022RRK1"/>
<reference evidence="2 3" key="1">
    <citation type="journal article" date="2013" name="Proc. Natl. Acad. Sci. U.S.A.">
        <title>Fine-scale variation in meiotic recombination in Mimulus inferred from population shotgun sequencing.</title>
        <authorList>
            <person name="Hellsten U."/>
            <person name="Wright K.M."/>
            <person name="Jenkins J."/>
            <person name="Shu S."/>
            <person name="Yuan Y."/>
            <person name="Wessler S.R."/>
            <person name="Schmutz J."/>
            <person name="Willis J.H."/>
            <person name="Rokhsar D.S."/>
        </authorList>
    </citation>
    <scope>NUCLEOTIDE SEQUENCE [LARGE SCALE GENOMIC DNA]</scope>
    <source>
        <strain evidence="3">cv. DUN x IM62</strain>
    </source>
</reference>
<dbReference type="Gene3D" id="3.40.50.1110">
    <property type="entry name" value="SGNH hydrolase"/>
    <property type="match status" value="1"/>
</dbReference>
<dbReference type="PANTHER" id="PTHR45642:SF46">
    <property type="entry name" value="OS06G0636700 PROTEIN"/>
    <property type="match status" value="1"/>
</dbReference>
<dbReference type="STRING" id="4155.A0A022RRK1"/>